<accession>A0A438D5J7</accession>
<dbReference type="InterPro" id="IPR026960">
    <property type="entry name" value="RVT-Znf"/>
</dbReference>
<feature type="domain" description="Reverse transcriptase zinc-binding" evidence="1">
    <location>
        <begin position="193"/>
        <end position="247"/>
    </location>
</feature>
<organism evidence="2 3">
    <name type="scientific">Vitis vinifera</name>
    <name type="common">Grape</name>
    <dbReference type="NCBI Taxonomy" id="29760"/>
    <lineage>
        <taxon>Eukaryota</taxon>
        <taxon>Viridiplantae</taxon>
        <taxon>Streptophyta</taxon>
        <taxon>Embryophyta</taxon>
        <taxon>Tracheophyta</taxon>
        <taxon>Spermatophyta</taxon>
        <taxon>Magnoliopsida</taxon>
        <taxon>eudicotyledons</taxon>
        <taxon>Gunneridae</taxon>
        <taxon>Pentapetalae</taxon>
        <taxon>rosids</taxon>
        <taxon>Vitales</taxon>
        <taxon>Vitaceae</taxon>
        <taxon>Viteae</taxon>
        <taxon>Vitis</taxon>
    </lineage>
</organism>
<comment type="caution">
    <text evidence="2">The sequence shown here is derived from an EMBL/GenBank/DDBJ whole genome shotgun (WGS) entry which is preliminary data.</text>
</comment>
<name>A0A438D5J7_VITVI</name>
<dbReference type="Proteomes" id="UP000288805">
    <property type="component" value="Unassembled WGS sequence"/>
</dbReference>
<reference evidence="2 3" key="1">
    <citation type="journal article" date="2018" name="PLoS Genet.">
        <title>Population sequencing reveals clonal diversity and ancestral inbreeding in the grapevine cultivar Chardonnay.</title>
        <authorList>
            <person name="Roach M.J."/>
            <person name="Johnson D.L."/>
            <person name="Bohlmann J."/>
            <person name="van Vuuren H.J."/>
            <person name="Jones S.J."/>
            <person name="Pretorius I.S."/>
            <person name="Schmidt S.A."/>
            <person name="Borneman A.R."/>
        </authorList>
    </citation>
    <scope>NUCLEOTIDE SEQUENCE [LARGE SCALE GENOMIC DNA]</scope>
    <source>
        <strain evidence="3">cv. Chardonnay</strain>
        <tissue evidence="2">Leaf</tissue>
    </source>
</reference>
<dbReference type="EMBL" id="QGNW01001788">
    <property type="protein sequence ID" value="RVW30706.1"/>
    <property type="molecule type" value="Genomic_DNA"/>
</dbReference>
<sequence length="248" mass="28975">MPIYLMSLLRMPRVVRLRLEKIQRDFLWGGGALEKRPHLVKWDVIHSHKKKGGLGIRNFSILNRALLCKWSWRFAIEKETFWKLIINRKYGEEGGGWISREVREGYGAGFWKEIRKEGFLMFQNVSFVVGDGRRRIVGTLWGMWGDGIPCFSRPFNDWEMEAVVSLLSLLQGKRLFVGMEDRVLWNAYKNGIFSVKSLYNTLDSSGAVPFPWRIIWSPCVPTKVGFFAWEASWGKVLTQDQLKRRGWI</sequence>
<dbReference type="Pfam" id="PF13966">
    <property type="entry name" value="zf-RVT"/>
    <property type="match status" value="1"/>
</dbReference>
<gene>
    <name evidence="2" type="primary">VvCHDh000004_1285</name>
    <name evidence="2" type="ORF">CK203_109717</name>
</gene>
<proteinExistence type="predicted"/>
<protein>
    <submittedName>
        <fullName evidence="2">Putative ribonuclease H protein</fullName>
    </submittedName>
</protein>
<dbReference type="AlphaFoldDB" id="A0A438D5J7"/>
<dbReference type="PANTHER" id="PTHR33116:SF78">
    <property type="entry name" value="OS12G0587133 PROTEIN"/>
    <property type="match status" value="1"/>
</dbReference>
<dbReference type="PANTHER" id="PTHR33116">
    <property type="entry name" value="REVERSE TRANSCRIPTASE ZINC-BINDING DOMAIN-CONTAINING PROTEIN-RELATED-RELATED"/>
    <property type="match status" value="1"/>
</dbReference>
<evidence type="ECO:0000259" key="1">
    <source>
        <dbReference type="Pfam" id="PF13966"/>
    </source>
</evidence>
<evidence type="ECO:0000313" key="2">
    <source>
        <dbReference type="EMBL" id="RVW30706.1"/>
    </source>
</evidence>
<evidence type="ECO:0000313" key="3">
    <source>
        <dbReference type="Proteomes" id="UP000288805"/>
    </source>
</evidence>